<name>A0A1Y2CTG8_9FUNG</name>
<keyword evidence="4 6" id="KW-1133">Transmembrane helix</keyword>
<dbReference type="PANTHER" id="PTHR45649:SF26">
    <property type="entry name" value="OS04G0435100 PROTEIN"/>
    <property type="match status" value="1"/>
</dbReference>
<feature type="transmembrane region" description="Helical" evidence="6">
    <location>
        <begin position="153"/>
        <end position="172"/>
    </location>
</feature>
<dbReference type="Gene3D" id="1.20.1740.10">
    <property type="entry name" value="Amino acid/polyamine transporter I"/>
    <property type="match status" value="1"/>
</dbReference>
<evidence type="ECO:0000256" key="1">
    <source>
        <dbReference type="ARBA" id="ARBA00004141"/>
    </source>
</evidence>
<dbReference type="Proteomes" id="UP000193642">
    <property type="component" value="Unassembled WGS sequence"/>
</dbReference>
<feature type="transmembrane region" description="Helical" evidence="6">
    <location>
        <begin position="433"/>
        <end position="454"/>
    </location>
</feature>
<evidence type="ECO:0000313" key="8">
    <source>
        <dbReference type="Proteomes" id="UP000193642"/>
    </source>
</evidence>
<sequence length="510" mass="55065">MADITKAKDEELLAQLGYKQELRRELTSFTNYGVALSTICICSGLTSLFGYGLITGGPAVMTLSWFIVAFFTMFVGLSMAEICSAFPTSGGLYYWAARLSKPEHKAFASWMTGWFNLLGQVACTAGVCFGLALMIAATASIATDLTYTPTPAAIVGIHILIAISIAIANSLGPKFMARIMAVSTIVQVVTPFLIVIIVLAKAPTKQSATYVFTDYENLTGIDSMAWVVLVGLLMAQYTFLGYDSCAHVAEETKRANVSAPIGIILGIGMSALTGFIFIIGLLFSMQDYDATIASPTGLAVAQIILDATDKPTAIFLMTLNCVCCWFCGYTCILANSRSIFAFSRDNAMPFSKVWHSIHPRLQIPLNANWLACVLYCLLALPYLGNPTAYTAITSIATIGLYISYGIPIACKLMNPELFETPGPFCLGKWSKTVNVVSVLWICVITVLFMLPSVMPVQATTMNYACVLVGTVGIGSLLVYVISARHWFKGPITNINESEKVKLEESLLAAN</sequence>
<feature type="transmembrane region" description="Helical" evidence="6">
    <location>
        <begin position="261"/>
        <end position="283"/>
    </location>
</feature>
<evidence type="ECO:0000256" key="2">
    <source>
        <dbReference type="ARBA" id="ARBA00022448"/>
    </source>
</evidence>
<keyword evidence="3 6" id="KW-0812">Transmembrane</keyword>
<dbReference type="PANTHER" id="PTHR45649">
    <property type="entry name" value="AMINO-ACID PERMEASE BAT1"/>
    <property type="match status" value="1"/>
</dbReference>
<feature type="transmembrane region" description="Helical" evidence="6">
    <location>
        <begin position="29"/>
        <end position="51"/>
    </location>
</feature>
<feature type="transmembrane region" description="Helical" evidence="6">
    <location>
        <begin position="460"/>
        <end position="481"/>
    </location>
</feature>
<feature type="transmembrane region" description="Helical" evidence="6">
    <location>
        <begin position="117"/>
        <end position="141"/>
    </location>
</feature>
<evidence type="ECO:0000313" key="7">
    <source>
        <dbReference type="EMBL" id="ORY50282.1"/>
    </source>
</evidence>
<organism evidence="7 8">
    <name type="scientific">Rhizoclosmatium globosum</name>
    <dbReference type="NCBI Taxonomy" id="329046"/>
    <lineage>
        <taxon>Eukaryota</taxon>
        <taxon>Fungi</taxon>
        <taxon>Fungi incertae sedis</taxon>
        <taxon>Chytridiomycota</taxon>
        <taxon>Chytridiomycota incertae sedis</taxon>
        <taxon>Chytridiomycetes</taxon>
        <taxon>Chytridiales</taxon>
        <taxon>Chytriomycetaceae</taxon>
        <taxon>Rhizoclosmatium</taxon>
    </lineage>
</organism>
<dbReference type="Pfam" id="PF13520">
    <property type="entry name" value="AA_permease_2"/>
    <property type="match status" value="1"/>
</dbReference>
<comment type="subcellular location">
    <subcellularLocation>
        <location evidence="1">Membrane</location>
        <topology evidence="1">Multi-pass membrane protein</topology>
    </subcellularLocation>
</comment>
<accession>A0A1Y2CTG8</accession>
<dbReference type="GO" id="GO:0016020">
    <property type="term" value="C:membrane"/>
    <property type="evidence" value="ECO:0007669"/>
    <property type="project" value="UniProtKB-SubCell"/>
</dbReference>
<evidence type="ECO:0000256" key="6">
    <source>
        <dbReference type="SAM" id="Phobius"/>
    </source>
</evidence>
<gene>
    <name evidence="7" type="ORF">BCR33DRAFT_656704</name>
</gene>
<dbReference type="PIRSF" id="PIRSF006060">
    <property type="entry name" value="AA_transporter"/>
    <property type="match status" value="1"/>
</dbReference>
<keyword evidence="8" id="KW-1185">Reference proteome</keyword>
<comment type="caution">
    <text evidence="7">The sequence shown here is derived from an EMBL/GenBank/DDBJ whole genome shotgun (WGS) entry which is preliminary data.</text>
</comment>
<feature type="transmembrane region" description="Helical" evidence="6">
    <location>
        <begin position="63"/>
        <end position="96"/>
    </location>
</feature>
<keyword evidence="2" id="KW-0813">Transport</keyword>
<dbReference type="STRING" id="329046.A0A1Y2CTG8"/>
<evidence type="ECO:0000256" key="3">
    <source>
        <dbReference type="ARBA" id="ARBA00022692"/>
    </source>
</evidence>
<proteinExistence type="predicted"/>
<dbReference type="InterPro" id="IPR002293">
    <property type="entry name" value="AA/rel_permease1"/>
</dbReference>
<feature type="transmembrane region" description="Helical" evidence="6">
    <location>
        <begin position="220"/>
        <end position="240"/>
    </location>
</feature>
<evidence type="ECO:0000256" key="4">
    <source>
        <dbReference type="ARBA" id="ARBA00022989"/>
    </source>
</evidence>
<feature type="transmembrane region" description="Helical" evidence="6">
    <location>
        <begin position="365"/>
        <end position="383"/>
    </location>
</feature>
<dbReference type="AlphaFoldDB" id="A0A1Y2CTG8"/>
<dbReference type="GO" id="GO:0022857">
    <property type="term" value="F:transmembrane transporter activity"/>
    <property type="evidence" value="ECO:0007669"/>
    <property type="project" value="InterPro"/>
</dbReference>
<dbReference type="EMBL" id="MCGO01000007">
    <property type="protein sequence ID" value="ORY50282.1"/>
    <property type="molecule type" value="Genomic_DNA"/>
</dbReference>
<feature type="transmembrane region" description="Helical" evidence="6">
    <location>
        <begin position="179"/>
        <end position="200"/>
    </location>
</feature>
<protein>
    <submittedName>
        <fullName evidence="7">APC amino acid permease</fullName>
    </submittedName>
</protein>
<reference evidence="7 8" key="1">
    <citation type="submission" date="2016-07" db="EMBL/GenBank/DDBJ databases">
        <title>Pervasive Adenine N6-methylation of Active Genes in Fungi.</title>
        <authorList>
            <consortium name="DOE Joint Genome Institute"/>
            <person name="Mondo S.J."/>
            <person name="Dannebaum R.O."/>
            <person name="Kuo R.C."/>
            <person name="Labutti K."/>
            <person name="Haridas S."/>
            <person name="Kuo A."/>
            <person name="Salamov A."/>
            <person name="Ahrendt S.R."/>
            <person name="Lipzen A."/>
            <person name="Sullivan W."/>
            <person name="Andreopoulos W.B."/>
            <person name="Clum A."/>
            <person name="Lindquist E."/>
            <person name="Daum C."/>
            <person name="Ramamoorthy G.K."/>
            <person name="Gryganskyi A."/>
            <person name="Culley D."/>
            <person name="Magnuson J.K."/>
            <person name="James T.Y."/>
            <person name="O'Malley M.A."/>
            <person name="Stajich J.E."/>
            <person name="Spatafora J.W."/>
            <person name="Visel A."/>
            <person name="Grigoriev I.V."/>
        </authorList>
    </citation>
    <scope>NUCLEOTIDE SEQUENCE [LARGE SCALE GENOMIC DNA]</scope>
    <source>
        <strain evidence="7 8">JEL800</strain>
    </source>
</reference>
<feature type="transmembrane region" description="Helical" evidence="6">
    <location>
        <begin position="313"/>
        <end position="334"/>
    </location>
</feature>
<keyword evidence="5 6" id="KW-0472">Membrane</keyword>
<evidence type="ECO:0000256" key="5">
    <source>
        <dbReference type="ARBA" id="ARBA00023136"/>
    </source>
</evidence>
<feature type="transmembrane region" description="Helical" evidence="6">
    <location>
        <begin position="389"/>
        <end position="412"/>
    </location>
</feature>
<dbReference type="OrthoDB" id="10054429at2759"/>